<evidence type="ECO:0000313" key="2">
    <source>
        <dbReference type="Proteomes" id="UP000535937"/>
    </source>
</evidence>
<proteinExistence type="predicted"/>
<accession>A0A7W4W9G6</accession>
<dbReference type="AlphaFoldDB" id="A0A7W4W9G6"/>
<dbReference type="EMBL" id="JACHWZ010000003">
    <property type="protein sequence ID" value="MBB3060135.1"/>
    <property type="molecule type" value="Genomic_DNA"/>
</dbReference>
<keyword evidence="2" id="KW-1185">Reference proteome</keyword>
<dbReference type="Proteomes" id="UP000535937">
    <property type="component" value="Unassembled WGS sequence"/>
</dbReference>
<sequence>MSTTPSEVSVSDTIDALINFNSSMLDRFVSLMEKIENDLITAGSGQLQGEVEELLRSILQTADKAIETLLSFQENLQTRFIESYFPAQD</sequence>
<organism evidence="1 2">
    <name type="scientific">Microbulbifer rhizosphaerae</name>
    <dbReference type="NCBI Taxonomy" id="1562603"/>
    <lineage>
        <taxon>Bacteria</taxon>
        <taxon>Pseudomonadati</taxon>
        <taxon>Pseudomonadota</taxon>
        <taxon>Gammaproteobacteria</taxon>
        <taxon>Cellvibrionales</taxon>
        <taxon>Microbulbiferaceae</taxon>
        <taxon>Microbulbifer</taxon>
    </lineage>
</organism>
<evidence type="ECO:0000313" key="1">
    <source>
        <dbReference type="EMBL" id="MBB3060135.1"/>
    </source>
</evidence>
<protein>
    <submittedName>
        <fullName evidence="1">Sugar-specific transcriptional regulator TrmB</fullName>
    </submittedName>
</protein>
<reference evidence="1 2" key="1">
    <citation type="submission" date="2020-08" db="EMBL/GenBank/DDBJ databases">
        <title>Genomic Encyclopedia of Type Strains, Phase III (KMG-III): the genomes of soil and plant-associated and newly described type strains.</title>
        <authorList>
            <person name="Whitman W."/>
        </authorList>
    </citation>
    <scope>NUCLEOTIDE SEQUENCE [LARGE SCALE GENOMIC DNA]</scope>
    <source>
        <strain evidence="1 2">CECT 8799</strain>
    </source>
</reference>
<name>A0A7W4W9G6_9GAMM</name>
<gene>
    <name evidence="1" type="ORF">FHS09_000948</name>
</gene>
<comment type="caution">
    <text evidence="1">The sequence shown here is derived from an EMBL/GenBank/DDBJ whole genome shotgun (WGS) entry which is preliminary data.</text>
</comment>
<dbReference type="RefSeq" id="WP_183457223.1">
    <property type="nucleotide sequence ID" value="NZ_JACHWZ010000003.1"/>
</dbReference>